<feature type="coiled-coil region" evidence="1">
    <location>
        <begin position="79"/>
        <end position="134"/>
    </location>
</feature>
<accession>A0A0L0G0E4</accession>
<reference evidence="2 3" key="1">
    <citation type="submission" date="2011-02" db="EMBL/GenBank/DDBJ databases">
        <title>The Genome Sequence of Sphaeroforma arctica JP610.</title>
        <authorList>
            <consortium name="The Broad Institute Genome Sequencing Platform"/>
            <person name="Russ C."/>
            <person name="Cuomo C."/>
            <person name="Young S.K."/>
            <person name="Zeng Q."/>
            <person name="Gargeya S."/>
            <person name="Alvarado L."/>
            <person name="Berlin A."/>
            <person name="Chapman S.B."/>
            <person name="Chen Z."/>
            <person name="Freedman E."/>
            <person name="Gellesch M."/>
            <person name="Goldberg J."/>
            <person name="Griggs A."/>
            <person name="Gujja S."/>
            <person name="Heilman E."/>
            <person name="Heiman D."/>
            <person name="Howarth C."/>
            <person name="Mehta T."/>
            <person name="Neiman D."/>
            <person name="Pearson M."/>
            <person name="Roberts A."/>
            <person name="Saif S."/>
            <person name="Shea T."/>
            <person name="Shenoy N."/>
            <person name="Sisk P."/>
            <person name="Stolte C."/>
            <person name="Sykes S."/>
            <person name="White J."/>
            <person name="Yandava C."/>
            <person name="Burger G."/>
            <person name="Gray M.W."/>
            <person name="Holland P.W.H."/>
            <person name="King N."/>
            <person name="Lang F.B.F."/>
            <person name="Roger A.J."/>
            <person name="Ruiz-Trillo I."/>
            <person name="Haas B."/>
            <person name="Nusbaum C."/>
            <person name="Birren B."/>
        </authorList>
    </citation>
    <scope>NUCLEOTIDE SEQUENCE [LARGE SCALE GENOMIC DNA]</scope>
    <source>
        <strain evidence="2 3">JP610</strain>
    </source>
</reference>
<keyword evidence="3" id="KW-1185">Reference proteome</keyword>
<gene>
    <name evidence="2" type="ORF">SARC_05403</name>
</gene>
<sequence>MTEGQYKRKEAVDKEASEKEQYALQIQTLILQADIATELQESIGFSLVRGSKRHALREQPQVNYHSERCHKKTNPNTEIAALQKENKELKVQLNTQVAATQKVIHSLADAKLKLEKINQKLQDAQREKEQTSMLETQRQMNESFELSLQKDEIEKLQHKNHDFA</sequence>
<protein>
    <submittedName>
        <fullName evidence="2">Uncharacterized protein</fullName>
    </submittedName>
</protein>
<dbReference type="EMBL" id="KQ241938">
    <property type="protein sequence ID" value="KNC82311.1"/>
    <property type="molecule type" value="Genomic_DNA"/>
</dbReference>
<evidence type="ECO:0000313" key="2">
    <source>
        <dbReference type="EMBL" id="KNC82311.1"/>
    </source>
</evidence>
<dbReference type="RefSeq" id="XP_014156213.1">
    <property type="nucleotide sequence ID" value="XM_014300738.1"/>
</dbReference>
<dbReference type="Proteomes" id="UP000054560">
    <property type="component" value="Unassembled WGS sequence"/>
</dbReference>
<evidence type="ECO:0000313" key="3">
    <source>
        <dbReference type="Proteomes" id="UP000054560"/>
    </source>
</evidence>
<name>A0A0L0G0E4_9EUKA</name>
<dbReference type="AlphaFoldDB" id="A0A0L0G0E4"/>
<organism evidence="2 3">
    <name type="scientific">Sphaeroforma arctica JP610</name>
    <dbReference type="NCBI Taxonomy" id="667725"/>
    <lineage>
        <taxon>Eukaryota</taxon>
        <taxon>Ichthyosporea</taxon>
        <taxon>Ichthyophonida</taxon>
        <taxon>Sphaeroforma</taxon>
    </lineage>
</organism>
<proteinExistence type="predicted"/>
<evidence type="ECO:0000256" key="1">
    <source>
        <dbReference type="SAM" id="Coils"/>
    </source>
</evidence>
<dbReference type="GeneID" id="25905907"/>
<keyword evidence="1" id="KW-0175">Coiled coil</keyword>